<gene>
    <name evidence="1" type="ORF">CLV37_10846</name>
</gene>
<accession>A0A2T0R1D0</accession>
<evidence type="ECO:0000313" key="1">
    <source>
        <dbReference type="EMBL" id="PRY13378.1"/>
    </source>
</evidence>
<comment type="caution">
    <text evidence="1">The sequence shown here is derived from an EMBL/GenBank/DDBJ whole genome shotgun (WGS) entry which is preliminary data.</text>
</comment>
<evidence type="ECO:0008006" key="3">
    <source>
        <dbReference type="Google" id="ProtNLM"/>
    </source>
</evidence>
<name>A0A2T0R1D0_9ACTN</name>
<dbReference type="AlphaFoldDB" id="A0A2T0R1D0"/>
<reference evidence="1 2" key="1">
    <citation type="submission" date="2018-03" db="EMBL/GenBank/DDBJ databases">
        <title>Genomic Encyclopedia of Archaeal and Bacterial Type Strains, Phase II (KMG-II): from individual species to whole genera.</title>
        <authorList>
            <person name="Goeker M."/>
        </authorList>
    </citation>
    <scope>NUCLEOTIDE SEQUENCE [LARGE SCALE GENOMIC DNA]</scope>
    <source>
        <strain evidence="1 2">DSM 19711</strain>
    </source>
</reference>
<dbReference type="EMBL" id="PVZF01000008">
    <property type="protein sequence ID" value="PRY13378.1"/>
    <property type="molecule type" value="Genomic_DNA"/>
</dbReference>
<dbReference type="RefSeq" id="WP_106212131.1">
    <property type="nucleotide sequence ID" value="NZ_PVZF01000008.1"/>
</dbReference>
<keyword evidence="2" id="KW-1185">Reference proteome</keyword>
<dbReference type="Proteomes" id="UP000238083">
    <property type="component" value="Unassembled WGS sequence"/>
</dbReference>
<sequence length="99" mass="9983">MTDLRLDTTVLLAASRRLAAVADALAPCTDPVVTAASATPSPVLAEALRSFADDSTRHRRLLADDARTLGRQLGDSAAALDQVEAGLAGAVSGDAGATP</sequence>
<protein>
    <recommendedName>
        <fullName evidence="3">PE family protein</fullName>
    </recommendedName>
</protein>
<evidence type="ECO:0000313" key="2">
    <source>
        <dbReference type="Proteomes" id="UP000238083"/>
    </source>
</evidence>
<proteinExistence type="predicted"/>
<organism evidence="1 2">
    <name type="scientific">Kineococcus rhizosphaerae</name>
    <dbReference type="NCBI Taxonomy" id="559628"/>
    <lineage>
        <taxon>Bacteria</taxon>
        <taxon>Bacillati</taxon>
        <taxon>Actinomycetota</taxon>
        <taxon>Actinomycetes</taxon>
        <taxon>Kineosporiales</taxon>
        <taxon>Kineosporiaceae</taxon>
        <taxon>Kineococcus</taxon>
    </lineage>
</organism>